<evidence type="ECO:0000313" key="6">
    <source>
        <dbReference type="Proteomes" id="UP001589702"/>
    </source>
</evidence>
<dbReference type="EMBL" id="JBHMBC010000039">
    <property type="protein sequence ID" value="MFB9821970.1"/>
    <property type="molecule type" value="Genomic_DNA"/>
</dbReference>
<feature type="domain" description="Flavodoxin-like" evidence="4">
    <location>
        <begin position="6"/>
        <end position="155"/>
    </location>
</feature>
<dbReference type="EC" id="1.-.-.-" evidence="5"/>
<keyword evidence="6" id="KW-1185">Reference proteome</keyword>
<dbReference type="InterPro" id="IPR029039">
    <property type="entry name" value="Flavoprotein-like_sf"/>
</dbReference>
<dbReference type="PANTHER" id="PTHR43408">
    <property type="entry name" value="FMN REDUCTASE (NADPH)"/>
    <property type="match status" value="1"/>
</dbReference>
<keyword evidence="3 5" id="KW-0560">Oxidoreductase</keyword>
<sequence>MTRVLAVVGSPEAGGKSATAARAVLAGAREAGADVELVELASVEYGENLHNALEEADAVVFAAPVYRARAAFPLKMFLDRVPRGMWGEASAPLRGKACAVVLTGATWHHFLALDDLRGVLATFFAAQVLSPGLYLPSDAFTDAKELTQDWADLAYTNGVALTDLARAVRDSKAISALRPLA</sequence>
<keyword evidence="2" id="KW-0288">FMN</keyword>
<dbReference type="SUPFAM" id="SSF52218">
    <property type="entry name" value="Flavoproteins"/>
    <property type="match status" value="1"/>
</dbReference>
<evidence type="ECO:0000313" key="5">
    <source>
        <dbReference type="EMBL" id="MFB9821970.1"/>
    </source>
</evidence>
<keyword evidence="1" id="KW-0285">Flavoprotein</keyword>
<dbReference type="Pfam" id="PF03358">
    <property type="entry name" value="FMN_red"/>
    <property type="match status" value="1"/>
</dbReference>
<comment type="caution">
    <text evidence="5">The sequence shown here is derived from an EMBL/GenBank/DDBJ whole genome shotgun (WGS) entry which is preliminary data.</text>
</comment>
<dbReference type="RefSeq" id="WP_234750323.1">
    <property type="nucleotide sequence ID" value="NZ_BAAAWN010000001.1"/>
</dbReference>
<name>A0ABV5Y4S3_ARTRM</name>
<evidence type="ECO:0000256" key="2">
    <source>
        <dbReference type="ARBA" id="ARBA00022643"/>
    </source>
</evidence>
<proteinExistence type="predicted"/>
<evidence type="ECO:0000256" key="1">
    <source>
        <dbReference type="ARBA" id="ARBA00022630"/>
    </source>
</evidence>
<gene>
    <name evidence="5" type="ORF">ACFFP1_21070</name>
</gene>
<dbReference type="GO" id="GO:0016491">
    <property type="term" value="F:oxidoreductase activity"/>
    <property type="evidence" value="ECO:0007669"/>
    <property type="project" value="UniProtKB-KW"/>
</dbReference>
<dbReference type="InterPro" id="IPR008254">
    <property type="entry name" value="Flavodoxin/NO_synth"/>
</dbReference>
<accession>A0ABV5Y4S3</accession>
<organism evidence="5 6">
    <name type="scientific">Arthrobacter ramosus</name>
    <dbReference type="NCBI Taxonomy" id="1672"/>
    <lineage>
        <taxon>Bacteria</taxon>
        <taxon>Bacillati</taxon>
        <taxon>Actinomycetota</taxon>
        <taxon>Actinomycetes</taxon>
        <taxon>Micrococcales</taxon>
        <taxon>Micrococcaceae</taxon>
        <taxon>Arthrobacter</taxon>
    </lineage>
</organism>
<dbReference type="PROSITE" id="PS50902">
    <property type="entry name" value="FLAVODOXIN_LIKE"/>
    <property type="match status" value="1"/>
</dbReference>
<dbReference type="Gene3D" id="3.40.50.360">
    <property type="match status" value="1"/>
</dbReference>
<dbReference type="Proteomes" id="UP001589702">
    <property type="component" value="Unassembled WGS sequence"/>
</dbReference>
<protein>
    <submittedName>
        <fullName evidence="5">NADPH-dependent FMN reductase</fullName>
        <ecNumber evidence="5">1.-.-.-</ecNumber>
    </submittedName>
</protein>
<dbReference type="InterPro" id="IPR005025">
    <property type="entry name" value="FMN_Rdtase-like_dom"/>
</dbReference>
<dbReference type="InterPro" id="IPR051814">
    <property type="entry name" value="NAD(P)H-dep_FMN_reductase"/>
</dbReference>
<dbReference type="PANTHER" id="PTHR43408:SF2">
    <property type="entry name" value="FMN REDUCTASE (NADPH)"/>
    <property type="match status" value="1"/>
</dbReference>
<evidence type="ECO:0000259" key="4">
    <source>
        <dbReference type="PROSITE" id="PS50902"/>
    </source>
</evidence>
<evidence type="ECO:0000256" key="3">
    <source>
        <dbReference type="ARBA" id="ARBA00023002"/>
    </source>
</evidence>
<reference evidence="5 6" key="1">
    <citation type="submission" date="2024-09" db="EMBL/GenBank/DDBJ databases">
        <authorList>
            <person name="Sun Q."/>
            <person name="Mori K."/>
        </authorList>
    </citation>
    <scope>NUCLEOTIDE SEQUENCE [LARGE SCALE GENOMIC DNA]</scope>
    <source>
        <strain evidence="5 6">JCM 1334</strain>
    </source>
</reference>